<comment type="caution">
    <text evidence="2">The sequence shown here is derived from an EMBL/GenBank/DDBJ whole genome shotgun (WGS) entry which is preliminary data.</text>
</comment>
<dbReference type="Proteomes" id="UP001633002">
    <property type="component" value="Unassembled WGS sequence"/>
</dbReference>
<organism evidence="2 3">
    <name type="scientific">Riccia sorocarpa</name>
    <dbReference type="NCBI Taxonomy" id="122646"/>
    <lineage>
        <taxon>Eukaryota</taxon>
        <taxon>Viridiplantae</taxon>
        <taxon>Streptophyta</taxon>
        <taxon>Embryophyta</taxon>
        <taxon>Marchantiophyta</taxon>
        <taxon>Marchantiopsida</taxon>
        <taxon>Marchantiidae</taxon>
        <taxon>Marchantiales</taxon>
        <taxon>Ricciaceae</taxon>
        <taxon>Riccia</taxon>
    </lineage>
</organism>
<feature type="region of interest" description="Disordered" evidence="1">
    <location>
        <begin position="59"/>
        <end position="80"/>
    </location>
</feature>
<dbReference type="EMBL" id="JBJQOH010000007">
    <property type="protein sequence ID" value="KAL3679436.1"/>
    <property type="molecule type" value="Genomic_DNA"/>
</dbReference>
<feature type="region of interest" description="Disordered" evidence="1">
    <location>
        <begin position="128"/>
        <end position="148"/>
    </location>
</feature>
<dbReference type="AlphaFoldDB" id="A0ABD3GNJ4"/>
<proteinExistence type="predicted"/>
<evidence type="ECO:0000256" key="1">
    <source>
        <dbReference type="SAM" id="MobiDB-lite"/>
    </source>
</evidence>
<name>A0ABD3GNJ4_9MARC</name>
<sequence>MAANWNQAVSNTSQPQEDITIRRLIQQFSDLELGRRMQLEELLEMTIESSLYAPESKNVIHVGPNSRNDARPPQLSHGDRRPQVVDRFIDEPFDDINCSHAHPKASIGNLEDFWQSWYGREDFRPSAPPLDNEKLPQLSGSNIHEPESWRPLQPRVESLHQDDNFPFEVAIEEFIADSEADAISAHDEKFARFLSSLPESEWEAVGCQLNKLFPFPADHTASSSILKGKSPLYDDFYDSFTYEEAEQTPRETCKICLDAEIALANSYCVNDR</sequence>
<accession>A0ABD3GNJ4</accession>
<evidence type="ECO:0000313" key="2">
    <source>
        <dbReference type="EMBL" id="KAL3679436.1"/>
    </source>
</evidence>
<protein>
    <submittedName>
        <fullName evidence="2">Uncharacterized protein</fullName>
    </submittedName>
</protein>
<reference evidence="2 3" key="1">
    <citation type="submission" date="2024-09" db="EMBL/GenBank/DDBJ databases">
        <title>Chromosome-scale assembly of Riccia sorocarpa.</title>
        <authorList>
            <person name="Paukszto L."/>
        </authorList>
    </citation>
    <scope>NUCLEOTIDE SEQUENCE [LARGE SCALE GENOMIC DNA]</scope>
    <source>
        <strain evidence="2">LP-2024</strain>
        <tissue evidence="2">Aerial parts of the thallus</tissue>
    </source>
</reference>
<gene>
    <name evidence="2" type="ORF">R1sor_022392</name>
</gene>
<evidence type="ECO:0000313" key="3">
    <source>
        <dbReference type="Proteomes" id="UP001633002"/>
    </source>
</evidence>
<keyword evidence="3" id="KW-1185">Reference proteome</keyword>